<keyword evidence="4 10" id="KW-1133">Transmembrane helix</keyword>
<keyword evidence="8 9" id="KW-0807">Transducer</keyword>
<evidence type="ECO:0000256" key="3">
    <source>
        <dbReference type="ARBA" id="ARBA00022692"/>
    </source>
</evidence>
<feature type="domain" description="G-protein coupled receptors family 1 profile" evidence="11">
    <location>
        <begin position="39"/>
        <end position="292"/>
    </location>
</feature>
<evidence type="ECO:0000256" key="7">
    <source>
        <dbReference type="ARBA" id="ARBA00023170"/>
    </source>
</evidence>
<comment type="similarity">
    <text evidence="9">Belongs to the G-protein coupled receptor 1 family.</text>
</comment>
<feature type="transmembrane region" description="Helical" evidence="10">
    <location>
        <begin position="61"/>
        <end position="84"/>
    </location>
</feature>
<dbReference type="InterPro" id="IPR017452">
    <property type="entry name" value="GPCR_Rhodpsn_7TM"/>
</dbReference>
<organism evidence="12 13">
    <name type="scientific">Saccoglossus kowalevskii</name>
    <name type="common">Acorn worm</name>
    <dbReference type="NCBI Taxonomy" id="10224"/>
    <lineage>
        <taxon>Eukaryota</taxon>
        <taxon>Metazoa</taxon>
        <taxon>Hemichordata</taxon>
        <taxon>Enteropneusta</taxon>
        <taxon>Harrimaniidae</taxon>
        <taxon>Saccoglossus</taxon>
    </lineage>
</organism>
<dbReference type="PROSITE" id="PS50262">
    <property type="entry name" value="G_PROTEIN_RECEP_F1_2"/>
    <property type="match status" value="1"/>
</dbReference>
<dbReference type="Pfam" id="PF00001">
    <property type="entry name" value="7tm_1"/>
    <property type="match status" value="1"/>
</dbReference>
<evidence type="ECO:0000256" key="1">
    <source>
        <dbReference type="ARBA" id="ARBA00004651"/>
    </source>
</evidence>
<feature type="transmembrane region" description="Helical" evidence="10">
    <location>
        <begin position="99"/>
        <end position="120"/>
    </location>
</feature>
<keyword evidence="3 9" id="KW-0812">Transmembrane</keyword>
<dbReference type="PANTHER" id="PTHR24228">
    <property type="entry name" value="B2 BRADYKININ RECEPTOR/ANGIOTENSIN II RECEPTOR"/>
    <property type="match status" value="1"/>
</dbReference>
<proteinExistence type="inferred from homology"/>
<dbReference type="SUPFAM" id="SSF81321">
    <property type="entry name" value="Family A G protein-coupled receptor-like"/>
    <property type="match status" value="1"/>
</dbReference>
<gene>
    <name evidence="13" type="primary">LOC100377952</name>
</gene>
<accession>A0ABM0H1L5</accession>
<evidence type="ECO:0000313" key="12">
    <source>
        <dbReference type="Proteomes" id="UP000694865"/>
    </source>
</evidence>
<evidence type="ECO:0000256" key="5">
    <source>
        <dbReference type="ARBA" id="ARBA00023040"/>
    </source>
</evidence>
<keyword evidence="2" id="KW-1003">Cell membrane</keyword>
<evidence type="ECO:0000256" key="4">
    <source>
        <dbReference type="ARBA" id="ARBA00022989"/>
    </source>
</evidence>
<name>A0ABM0H1L5_SACKO</name>
<keyword evidence="12" id="KW-1185">Reference proteome</keyword>
<dbReference type="Gene3D" id="1.20.1070.10">
    <property type="entry name" value="Rhodopsin 7-helix transmembrane proteins"/>
    <property type="match status" value="1"/>
</dbReference>
<evidence type="ECO:0000256" key="9">
    <source>
        <dbReference type="RuleBase" id="RU000688"/>
    </source>
</evidence>
<dbReference type="PRINTS" id="PR00237">
    <property type="entry name" value="GPCRRHODOPSN"/>
</dbReference>
<dbReference type="RefSeq" id="XP_002742189.1">
    <property type="nucleotide sequence ID" value="XM_002742143.1"/>
</dbReference>
<feature type="transmembrane region" description="Helical" evidence="10">
    <location>
        <begin position="183"/>
        <end position="212"/>
    </location>
</feature>
<evidence type="ECO:0000256" key="6">
    <source>
        <dbReference type="ARBA" id="ARBA00023136"/>
    </source>
</evidence>
<evidence type="ECO:0000256" key="10">
    <source>
        <dbReference type="SAM" id="Phobius"/>
    </source>
</evidence>
<dbReference type="PROSITE" id="PS00237">
    <property type="entry name" value="G_PROTEIN_RECEP_F1_1"/>
    <property type="match status" value="1"/>
</dbReference>
<comment type="subcellular location">
    <subcellularLocation>
        <location evidence="1">Cell membrane</location>
        <topology evidence="1">Multi-pass membrane protein</topology>
    </subcellularLocation>
</comment>
<keyword evidence="5 9" id="KW-0297">G-protein coupled receptor</keyword>
<keyword evidence="7 9" id="KW-0675">Receptor</keyword>
<dbReference type="Proteomes" id="UP000694865">
    <property type="component" value="Unplaced"/>
</dbReference>
<evidence type="ECO:0000256" key="8">
    <source>
        <dbReference type="ARBA" id="ARBA00023224"/>
    </source>
</evidence>
<dbReference type="PANTHER" id="PTHR24228:SF75">
    <property type="entry name" value="G-PROTEIN COUPLED RECEPTORS FAMILY 1 PROFILE DOMAIN-CONTAINING PROTEIN"/>
    <property type="match status" value="1"/>
</dbReference>
<dbReference type="SMART" id="SM01381">
    <property type="entry name" value="7TM_GPCR_Srsx"/>
    <property type="match status" value="1"/>
</dbReference>
<evidence type="ECO:0000259" key="11">
    <source>
        <dbReference type="PROSITE" id="PS50262"/>
    </source>
</evidence>
<feature type="transmembrane region" description="Helical" evidence="10">
    <location>
        <begin position="141"/>
        <end position="163"/>
    </location>
</feature>
<sequence>MEFPLSLQPNNEENDDDMSVGKIAYMAIQTVLLVFGNIGNIMVIGAVLVNGKIFQAGNIFIINLALADLFVTAFVDVFSVIGVIRSHHYFSNKSALCETIASVCVIACIASLWNIMAISINRYIYICKHTFYKIVYTKQNTIIMVIGIWIVCALLDLPNFLGWGGHGYDHKTMVCTYERTASYSYTISLLTVAVYIPVVVVTVCYFNLFLFVRRQKLRIASTYSQSKTERKINSRDIQLLKTLFFIFVVFFVCWAPYAAVVMGDRRDEFPPYIHATVIILAHANSSLNSIMYGVMNKRFRQNYIQFVCVVLNCRTDHREGSVTHREGSHASEVRRSDHCEVSVTGDRYNLISGGGVFMTKTLRGKEEKTPQLTL</sequence>
<protein>
    <submittedName>
        <fullName evidence="13">Melatonin receptor type 1B-B-like</fullName>
    </submittedName>
</protein>
<feature type="transmembrane region" description="Helical" evidence="10">
    <location>
        <begin position="23"/>
        <end position="49"/>
    </location>
</feature>
<feature type="transmembrane region" description="Helical" evidence="10">
    <location>
        <begin position="239"/>
        <end position="260"/>
    </location>
</feature>
<evidence type="ECO:0000256" key="2">
    <source>
        <dbReference type="ARBA" id="ARBA00022475"/>
    </source>
</evidence>
<keyword evidence="6 10" id="KW-0472">Membrane</keyword>
<dbReference type="InterPro" id="IPR000276">
    <property type="entry name" value="GPCR_Rhodpsn"/>
</dbReference>
<dbReference type="CDD" id="cd00637">
    <property type="entry name" value="7tm_classA_rhodopsin-like"/>
    <property type="match status" value="1"/>
</dbReference>
<feature type="transmembrane region" description="Helical" evidence="10">
    <location>
        <begin position="272"/>
        <end position="294"/>
    </location>
</feature>
<evidence type="ECO:0000313" key="13">
    <source>
        <dbReference type="RefSeq" id="XP_002742189.1"/>
    </source>
</evidence>
<reference evidence="13" key="1">
    <citation type="submission" date="2025-08" db="UniProtKB">
        <authorList>
            <consortium name="RefSeq"/>
        </authorList>
    </citation>
    <scope>IDENTIFICATION</scope>
    <source>
        <tissue evidence="13">Testes</tissue>
    </source>
</reference>
<dbReference type="GeneID" id="100377952"/>